<organism evidence="15 16">
    <name type="scientific">Malus domestica</name>
    <name type="common">Apple</name>
    <name type="synonym">Pyrus malus</name>
    <dbReference type="NCBI Taxonomy" id="3750"/>
    <lineage>
        <taxon>Eukaryota</taxon>
        <taxon>Viridiplantae</taxon>
        <taxon>Streptophyta</taxon>
        <taxon>Embryophyta</taxon>
        <taxon>Tracheophyta</taxon>
        <taxon>Spermatophyta</taxon>
        <taxon>Magnoliopsida</taxon>
        <taxon>eudicotyledons</taxon>
        <taxon>Gunneridae</taxon>
        <taxon>Pentapetalae</taxon>
        <taxon>rosids</taxon>
        <taxon>fabids</taxon>
        <taxon>Rosales</taxon>
        <taxon>Rosaceae</taxon>
        <taxon>Amygdaloideae</taxon>
        <taxon>Maleae</taxon>
        <taxon>Malus</taxon>
    </lineage>
</organism>
<dbReference type="PANTHER" id="PTHR33138">
    <property type="entry name" value="OS01G0690200 PROTEIN"/>
    <property type="match status" value="1"/>
</dbReference>
<comment type="caution">
    <text evidence="15">The sequence shown here is derived from an EMBL/GenBank/DDBJ whole genome shotgun (WGS) entry which is preliminary data.</text>
</comment>
<dbReference type="InterPro" id="IPR002403">
    <property type="entry name" value="Cyt_P450_E_grp-IV"/>
</dbReference>
<keyword evidence="11" id="KW-0472">Membrane</keyword>
<dbReference type="InterPro" id="IPR036396">
    <property type="entry name" value="Cyt_P450_sf"/>
</dbReference>
<dbReference type="SUPFAM" id="SSF48264">
    <property type="entry name" value="Cytochrome P450"/>
    <property type="match status" value="1"/>
</dbReference>
<evidence type="ECO:0000256" key="5">
    <source>
        <dbReference type="ARBA" id="ARBA00023004"/>
    </source>
</evidence>
<feature type="signal peptide" evidence="12">
    <location>
        <begin position="1"/>
        <end position="25"/>
    </location>
</feature>
<comment type="catalytic activity">
    <reaction evidence="8">
        <text>L-seryl-[protein] + ATP = O-phospho-L-seryl-[protein] + ADP + H(+)</text>
        <dbReference type="Rhea" id="RHEA:17989"/>
        <dbReference type="Rhea" id="RHEA-COMP:9863"/>
        <dbReference type="Rhea" id="RHEA-COMP:11604"/>
        <dbReference type="ChEBI" id="CHEBI:15378"/>
        <dbReference type="ChEBI" id="CHEBI:29999"/>
        <dbReference type="ChEBI" id="CHEBI:30616"/>
        <dbReference type="ChEBI" id="CHEBI:83421"/>
        <dbReference type="ChEBI" id="CHEBI:456216"/>
        <dbReference type="EC" id="2.7.11.1"/>
    </reaction>
</comment>
<evidence type="ECO:0000256" key="3">
    <source>
        <dbReference type="ARBA" id="ARBA00022723"/>
    </source>
</evidence>
<evidence type="ECO:0000256" key="10">
    <source>
        <dbReference type="RuleBase" id="RU000461"/>
    </source>
</evidence>
<keyword evidence="5 9" id="KW-0408">Iron</keyword>
<feature type="binding site" description="axial binding residue" evidence="9">
    <location>
        <position position="596"/>
    </location>
    <ligand>
        <name>heme</name>
        <dbReference type="ChEBI" id="CHEBI:30413"/>
    </ligand>
    <ligandPart>
        <name>Fe</name>
        <dbReference type="ChEBI" id="CHEBI:18248"/>
    </ligandPart>
</feature>
<comment type="subcellular location">
    <subcellularLocation>
        <location evidence="1">Membrane</location>
        <topology evidence="1">Single-pass membrane protein</topology>
    </subcellularLocation>
</comment>
<dbReference type="GO" id="GO:0005506">
    <property type="term" value="F:iron ion binding"/>
    <property type="evidence" value="ECO:0007669"/>
    <property type="project" value="InterPro"/>
</dbReference>
<evidence type="ECO:0000256" key="9">
    <source>
        <dbReference type="PIRSR" id="PIRSR602403-1"/>
    </source>
</evidence>
<dbReference type="PROSITE" id="PS00086">
    <property type="entry name" value="CYTOCHROME_P450"/>
    <property type="match status" value="1"/>
</dbReference>
<dbReference type="GO" id="GO:0020037">
    <property type="term" value="F:heme binding"/>
    <property type="evidence" value="ECO:0007669"/>
    <property type="project" value="InterPro"/>
</dbReference>
<comment type="cofactor">
    <cofactor evidence="9">
        <name>heme</name>
        <dbReference type="ChEBI" id="CHEBI:30413"/>
    </cofactor>
</comment>
<dbReference type="GO" id="GO:0016020">
    <property type="term" value="C:membrane"/>
    <property type="evidence" value="ECO:0007669"/>
    <property type="project" value="UniProtKB-SubCell"/>
</dbReference>
<evidence type="ECO:0000256" key="1">
    <source>
        <dbReference type="ARBA" id="ARBA00004167"/>
    </source>
</evidence>
<evidence type="ECO:0000256" key="7">
    <source>
        <dbReference type="ARBA" id="ARBA00047899"/>
    </source>
</evidence>
<keyword evidence="11" id="KW-0812">Transmembrane</keyword>
<dbReference type="Proteomes" id="UP000290289">
    <property type="component" value="Chromosome 16"/>
</dbReference>
<keyword evidence="10" id="KW-0560">Oxidoreductase</keyword>
<keyword evidence="10" id="KW-0503">Monooxygenase</keyword>
<dbReference type="PANTHER" id="PTHR33138:SF59">
    <property type="entry name" value="LEAF RUST 10 DISEASE-RESISTANCE LOCUS RECEPTOR-LIKE PROTEIN KINASE-LIKE 1.2"/>
    <property type="match status" value="1"/>
</dbReference>
<keyword evidence="4 12" id="KW-0732">Signal</keyword>
<dbReference type="GO" id="GO:0004497">
    <property type="term" value="F:monooxygenase activity"/>
    <property type="evidence" value="ECO:0007669"/>
    <property type="project" value="UniProtKB-KW"/>
</dbReference>
<keyword evidence="16" id="KW-1185">Reference proteome</keyword>
<dbReference type="GO" id="GO:0030247">
    <property type="term" value="F:polysaccharide binding"/>
    <property type="evidence" value="ECO:0007669"/>
    <property type="project" value="InterPro"/>
</dbReference>
<keyword evidence="3 9" id="KW-0479">Metal-binding</keyword>
<dbReference type="PRINTS" id="PR00465">
    <property type="entry name" value="EP450IV"/>
</dbReference>
<feature type="domain" description="Wall-associated receptor kinase C-terminal" evidence="14">
    <location>
        <begin position="164"/>
        <end position="240"/>
    </location>
</feature>
<proteinExistence type="inferred from homology"/>
<dbReference type="Pfam" id="PF00067">
    <property type="entry name" value="p450"/>
    <property type="match status" value="1"/>
</dbReference>
<feature type="domain" description="Wall-associated receptor kinase galacturonan-binding" evidence="13">
    <location>
        <begin position="29"/>
        <end position="91"/>
    </location>
</feature>
<keyword evidence="11" id="KW-1133">Transmembrane helix</keyword>
<dbReference type="InterPro" id="IPR001128">
    <property type="entry name" value="Cyt_P450"/>
</dbReference>
<feature type="transmembrane region" description="Helical" evidence="11">
    <location>
        <begin position="253"/>
        <end position="271"/>
    </location>
</feature>
<dbReference type="InterPro" id="IPR017972">
    <property type="entry name" value="Cyt_P450_CS"/>
</dbReference>
<protein>
    <recommendedName>
        <fullName evidence="2">non-specific serine/threonine protein kinase</fullName>
        <ecNumber evidence="2">2.7.11.1</ecNumber>
    </recommendedName>
</protein>
<keyword evidence="9 10" id="KW-0349">Heme</keyword>
<dbReference type="Pfam" id="PF13947">
    <property type="entry name" value="GUB_WAK_bind"/>
    <property type="match status" value="2"/>
</dbReference>
<dbReference type="AlphaFoldDB" id="A0A498HLF3"/>
<evidence type="ECO:0000256" key="4">
    <source>
        <dbReference type="ARBA" id="ARBA00022729"/>
    </source>
</evidence>
<comment type="similarity">
    <text evidence="10">Belongs to the cytochrome P450 family.</text>
</comment>
<sequence>MRTVQYTSSLLYSLLILLFFVQIQAQPNCSSSCGEIKNISYPFRLKGDPSGCGDSDYELSCVDNKAILEIFPGRYYVHNISYHDQTIRLVDVNFANGSCGLPSGPVETTDGFVRDVRFRGYGLNPGSRFRFVKCSTNISSVPEAANHTTVPCLTRNGTYVYAVYDGDYSYYEPRKSCSVISLAPVDLRKDVTKFNSYEAVMELLKAGFEIGWSVKCRDCSLAGKQCVVKSMDKPLIYICEKEYKELTRAEGNWIIAAIVVGGLIALGVIIARSDKEFCSSASSCGEIRNISYPFRLKGDPSGCGDPDYELSCVNNKTILEISPGKFYVTSISYDDQTLRLVDANFADVNDSCSLPSGSVVTTDGFLKDIRFRGVSDPDSRFRFVNCSRNISSVPEAANHTAVPCLTRNRTYVYAVYDGEYSYYSPQPSGSVISLAPVGLRKGVTKFNSYEDVMELLTAGFDVGWSLQCRDCALKENKELTSTEGKLIIAAIVVGGLIALGVAIAKLMNMIFNESLRLYPPVVTMERKIGREVRLGKHVLPANVEITIPCLALQHEPQIWGEDVLLFKPERFSEGVAKATKNNIAAFLPWGLGPRSCVGSNFATMETKIALSMILQRFSFTLSPAYIHSPYRLLTVRPQHGVQVMLRSLT</sequence>
<feature type="transmembrane region" description="Helical" evidence="11">
    <location>
        <begin position="486"/>
        <end position="507"/>
    </location>
</feature>
<evidence type="ECO:0000259" key="14">
    <source>
        <dbReference type="Pfam" id="PF14380"/>
    </source>
</evidence>
<keyword evidence="6" id="KW-0325">Glycoprotein</keyword>
<evidence type="ECO:0000256" key="8">
    <source>
        <dbReference type="ARBA" id="ARBA00048679"/>
    </source>
</evidence>
<dbReference type="GO" id="GO:0016705">
    <property type="term" value="F:oxidoreductase activity, acting on paired donors, with incorporation or reduction of molecular oxygen"/>
    <property type="evidence" value="ECO:0007669"/>
    <property type="project" value="InterPro"/>
</dbReference>
<dbReference type="InterPro" id="IPR025287">
    <property type="entry name" value="WAK_GUB"/>
</dbReference>
<feature type="chain" id="PRO_5019821084" description="non-specific serine/threonine protein kinase" evidence="12">
    <location>
        <begin position="26"/>
        <end position="649"/>
    </location>
</feature>
<dbReference type="InterPro" id="IPR032872">
    <property type="entry name" value="WAK_assoc_C"/>
</dbReference>
<evidence type="ECO:0000256" key="6">
    <source>
        <dbReference type="ARBA" id="ARBA00023180"/>
    </source>
</evidence>
<comment type="catalytic activity">
    <reaction evidence="7">
        <text>L-threonyl-[protein] + ATP = O-phospho-L-threonyl-[protein] + ADP + H(+)</text>
        <dbReference type="Rhea" id="RHEA:46608"/>
        <dbReference type="Rhea" id="RHEA-COMP:11060"/>
        <dbReference type="Rhea" id="RHEA-COMP:11605"/>
        <dbReference type="ChEBI" id="CHEBI:15378"/>
        <dbReference type="ChEBI" id="CHEBI:30013"/>
        <dbReference type="ChEBI" id="CHEBI:30616"/>
        <dbReference type="ChEBI" id="CHEBI:61977"/>
        <dbReference type="ChEBI" id="CHEBI:456216"/>
        <dbReference type="EC" id="2.7.11.1"/>
    </reaction>
</comment>
<evidence type="ECO:0000256" key="2">
    <source>
        <dbReference type="ARBA" id="ARBA00012513"/>
    </source>
</evidence>
<dbReference type="Gene3D" id="1.10.630.10">
    <property type="entry name" value="Cytochrome P450"/>
    <property type="match status" value="1"/>
</dbReference>
<gene>
    <name evidence="15" type="ORF">DVH24_007473</name>
</gene>
<accession>A0A498HLF3</accession>
<dbReference type="GO" id="GO:0004674">
    <property type="term" value="F:protein serine/threonine kinase activity"/>
    <property type="evidence" value="ECO:0007669"/>
    <property type="project" value="UniProtKB-EC"/>
</dbReference>
<name>A0A498HLF3_MALDO</name>
<evidence type="ECO:0000313" key="16">
    <source>
        <dbReference type="Proteomes" id="UP000290289"/>
    </source>
</evidence>
<dbReference type="EMBL" id="RDQH01000342">
    <property type="protein sequence ID" value="RXH70217.1"/>
    <property type="molecule type" value="Genomic_DNA"/>
</dbReference>
<dbReference type="Pfam" id="PF14380">
    <property type="entry name" value="WAK_assoc"/>
    <property type="match status" value="1"/>
</dbReference>
<dbReference type="STRING" id="3750.A0A498HLF3"/>
<feature type="domain" description="Wall-associated receptor kinase galacturonan-binding" evidence="13">
    <location>
        <begin position="278"/>
        <end position="342"/>
    </location>
</feature>
<reference evidence="15 16" key="1">
    <citation type="submission" date="2018-10" db="EMBL/GenBank/DDBJ databases">
        <title>A high-quality apple genome assembly.</title>
        <authorList>
            <person name="Hu J."/>
        </authorList>
    </citation>
    <scope>NUCLEOTIDE SEQUENCE [LARGE SCALE GENOMIC DNA]</scope>
    <source>
        <strain evidence="16">cv. HFTH1</strain>
        <tissue evidence="15">Young leaf</tissue>
    </source>
</reference>
<evidence type="ECO:0000256" key="11">
    <source>
        <dbReference type="SAM" id="Phobius"/>
    </source>
</evidence>
<evidence type="ECO:0000259" key="13">
    <source>
        <dbReference type="Pfam" id="PF13947"/>
    </source>
</evidence>
<evidence type="ECO:0000256" key="12">
    <source>
        <dbReference type="SAM" id="SignalP"/>
    </source>
</evidence>
<dbReference type="EC" id="2.7.11.1" evidence="2"/>
<evidence type="ECO:0000313" key="15">
    <source>
        <dbReference type="EMBL" id="RXH70217.1"/>
    </source>
</evidence>